<dbReference type="RefSeq" id="WP_004823787.1">
    <property type="nucleotide sequence ID" value="NZ_ADDO01000009.1"/>
</dbReference>
<dbReference type="eggNOG" id="COG3266">
    <property type="taxonomic scope" value="Bacteria"/>
</dbReference>
<feature type="signal peptide" evidence="2">
    <location>
        <begin position="1"/>
        <end position="20"/>
    </location>
</feature>
<comment type="caution">
    <text evidence="3">The sequence shown here is derived from an EMBL/GenBank/DDBJ whole genome shotgun (WGS) entry which is preliminary data.</text>
</comment>
<dbReference type="PROSITE" id="PS51257">
    <property type="entry name" value="PROKAR_LIPOPROTEIN"/>
    <property type="match status" value="1"/>
</dbReference>
<feature type="region of interest" description="Disordered" evidence="1">
    <location>
        <begin position="801"/>
        <end position="826"/>
    </location>
</feature>
<protein>
    <recommendedName>
        <fullName evidence="5">Histidine triad protein</fullName>
    </recommendedName>
</protein>
<gene>
    <name evidence="3" type="ORF">HMPREF0628_0356</name>
</gene>
<feature type="compositionally biased region" description="Polar residues" evidence="1">
    <location>
        <begin position="809"/>
        <end position="820"/>
    </location>
</feature>
<evidence type="ECO:0008006" key="5">
    <source>
        <dbReference type="Google" id="ProtNLM"/>
    </source>
</evidence>
<name>D1VRR3_9FIRM</name>
<reference evidence="3 4" key="1">
    <citation type="submission" date="2009-12" db="EMBL/GenBank/DDBJ databases">
        <title>Genome Sequence of Peptoniphilus lacrimalis 315-B.</title>
        <authorList>
            <person name="Durkin A.S."/>
            <person name="Madupu R."/>
            <person name="Torralba M."/>
            <person name="Methe B."/>
            <person name="Sutton G."/>
            <person name="Strausberg R.L."/>
            <person name="Nelson K.E."/>
        </authorList>
    </citation>
    <scope>NUCLEOTIDE SEQUENCE [LARGE SCALE GENOMIC DNA]</scope>
    <source>
        <strain evidence="3 4">315-B</strain>
    </source>
</reference>
<proteinExistence type="predicted"/>
<evidence type="ECO:0000313" key="3">
    <source>
        <dbReference type="EMBL" id="EFA90759.1"/>
    </source>
</evidence>
<dbReference type="AlphaFoldDB" id="D1VRR3"/>
<sequence>MNNKILKLTTIFTLTLSLCACNKAKNVSLSNNYQPQEESKYQVDDTTEVLLDDSNIDKDEIVKVIQHGDHWHVFTKDGKEHITYTDPNSISSDQLMEMVSVVSLDQLKTMNVKEIKVHGNHWHVFTDDGSEYLTYDNPKDAFPNIKITKYEASHGDHKNSTLAKSSKTIKFHESKNKLNSDEVVKILKHEDHYHVYTASGKEFITYEDPSSMYPGIKVGTYTGSHGKNQNLSVKNRSLASASANNARINKNLSAHNNIEFISTISGADMKNLDVGKILKHGDHYHIYTKDGREYITYDNPQNIFPNINIGTYVGSHKSNRNSLAKGNFTGANNLFSNTNANKNFSNNNIFSNPMANNLANANNALNDPNRVVKILKHEDHYHVYTASGQEFITYEDPRAMYPNASFGMYQGSHAPLNGGTNNGNSGFMPNLANNNMINPNYPNYPTYPNYPSMPNYPTYPNYPSMPNYPTYPNYPSENPQNPNNFFLKTIGLRELSYLKINKIKKHGDHYHIYDIRGNEYISYVNLGPIGSTYRDVVIEKYVGSHGHNDKPHNNESDAWPKGVTKIVDHGDHWHLYVGEKEVGIVRVNPKNIYPNAEYIKEYIDHTDVEVNDNDMFSYGEVPAQLKKSVLAYLDENLQKMTNFGNINSDLPVYGSNGQRNNVFYWLHGSHYHAISIKQIIQNAKAGVYGGNSARDVVATLKYLISHKNIDIEEEKPELSVTMEEAISFLRNHYGPDASISNDFGQSILVSKNDEDKRFNLADFDKVNGVVIYKRGKLEDFKKTIKADGEIEKKENIEKFPEDKKEVTSENKNANQYNNTEIKADIN</sequence>
<dbReference type="EMBL" id="ADDO01000009">
    <property type="protein sequence ID" value="EFA90759.1"/>
    <property type="molecule type" value="Genomic_DNA"/>
</dbReference>
<evidence type="ECO:0000313" key="4">
    <source>
        <dbReference type="Proteomes" id="UP000005711"/>
    </source>
</evidence>
<evidence type="ECO:0000256" key="1">
    <source>
        <dbReference type="SAM" id="MobiDB-lite"/>
    </source>
</evidence>
<organism evidence="3 4">
    <name type="scientific">Peptoniphilus lacrimalis 315-B</name>
    <dbReference type="NCBI Taxonomy" id="596330"/>
    <lineage>
        <taxon>Bacteria</taxon>
        <taxon>Bacillati</taxon>
        <taxon>Bacillota</taxon>
        <taxon>Tissierellia</taxon>
        <taxon>Tissierellales</taxon>
        <taxon>Peptoniphilaceae</taxon>
        <taxon>Peptoniphilus</taxon>
    </lineage>
</organism>
<feature type="chain" id="PRO_5039513724" description="Histidine triad protein" evidence="2">
    <location>
        <begin position="21"/>
        <end position="826"/>
    </location>
</feature>
<dbReference type="Proteomes" id="UP000005711">
    <property type="component" value="Unassembled WGS sequence"/>
</dbReference>
<keyword evidence="4" id="KW-1185">Reference proteome</keyword>
<evidence type="ECO:0000256" key="2">
    <source>
        <dbReference type="SAM" id="SignalP"/>
    </source>
</evidence>
<keyword evidence="2" id="KW-0732">Signal</keyword>
<accession>D1VRR3</accession>